<dbReference type="SUPFAM" id="SSF52833">
    <property type="entry name" value="Thioredoxin-like"/>
    <property type="match status" value="1"/>
</dbReference>
<dbReference type="Proteomes" id="UP000053352">
    <property type="component" value="Unassembled WGS sequence"/>
</dbReference>
<organism evidence="1 2">
    <name type="scientific">Pyrodictium occultum</name>
    <dbReference type="NCBI Taxonomy" id="2309"/>
    <lineage>
        <taxon>Archaea</taxon>
        <taxon>Thermoproteota</taxon>
        <taxon>Thermoprotei</taxon>
        <taxon>Desulfurococcales</taxon>
        <taxon>Pyrodictiaceae</taxon>
        <taxon>Pyrodictium</taxon>
    </lineage>
</organism>
<dbReference type="InterPro" id="IPR036249">
    <property type="entry name" value="Thioredoxin-like_sf"/>
</dbReference>
<sequence length="124" mass="14148">MLEVQAPNELEELIRSTRILLVLFYDSRSPNGRYLAGIVEDIARAVEPVIAVARVDAATLPGVVRRYARSVPRLQLYFDGEKVWEQIGFFYNSASDRYAIRRGILYALRSRNTSPSRLGISLRF</sequence>
<dbReference type="CDD" id="cd02947">
    <property type="entry name" value="TRX_family"/>
    <property type="match status" value="1"/>
</dbReference>
<evidence type="ECO:0008006" key="3">
    <source>
        <dbReference type="Google" id="ProtNLM"/>
    </source>
</evidence>
<dbReference type="RefSeq" id="WP_058370608.1">
    <property type="nucleotide sequence ID" value="NZ_LNTB01000001.1"/>
</dbReference>
<comment type="caution">
    <text evidence="1">The sequence shown here is derived from an EMBL/GenBank/DDBJ whole genome shotgun (WGS) entry which is preliminary data.</text>
</comment>
<gene>
    <name evidence="1" type="ORF">CF15_03800</name>
</gene>
<protein>
    <recommendedName>
        <fullName evidence="3">Thioredoxin domain-containing protein</fullName>
    </recommendedName>
</protein>
<dbReference type="STRING" id="2309.CF15_03800"/>
<dbReference type="EMBL" id="LNTB01000001">
    <property type="protein sequence ID" value="KSW11928.1"/>
    <property type="molecule type" value="Genomic_DNA"/>
</dbReference>
<accession>A0A0V8RV75</accession>
<dbReference type="AlphaFoldDB" id="A0A0V8RV75"/>
<proteinExistence type="predicted"/>
<evidence type="ECO:0000313" key="2">
    <source>
        <dbReference type="Proteomes" id="UP000053352"/>
    </source>
</evidence>
<reference evidence="1 2" key="1">
    <citation type="submission" date="2015-11" db="EMBL/GenBank/DDBJ databases">
        <title>Genome sequence of Pyrodictium occultum PL-19, a marine hyperthermophilic archaeon isolated from Volcano, Italy.</title>
        <authorList>
            <person name="Utturkar S."/>
            <person name="Huber H."/>
            <person name="Leptihn S."/>
            <person name="Brown S."/>
            <person name="Stetter K.O."/>
            <person name="Podar M."/>
        </authorList>
    </citation>
    <scope>NUCLEOTIDE SEQUENCE [LARGE SCALE GENOMIC DNA]</scope>
    <source>
        <strain evidence="1 2">PL-19</strain>
    </source>
</reference>
<dbReference type="OrthoDB" id="15095at2157"/>
<keyword evidence="2" id="KW-1185">Reference proteome</keyword>
<evidence type="ECO:0000313" key="1">
    <source>
        <dbReference type="EMBL" id="KSW11928.1"/>
    </source>
</evidence>
<name>A0A0V8RV75_PYROC</name>
<dbReference type="Gene3D" id="3.40.30.10">
    <property type="entry name" value="Glutaredoxin"/>
    <property type="match status" value="1"/>
</dbReference>